<keyword evidence="4" id="KW-0963">Cytoplasm</keyword>
<proteinExistence type="inferred from homology"/>
<organism evidence="7 8">
    <name type="scientific">Hydrocarboniclastica marina</name>
    <dbReference type="NCBI Taxonomy" id="2259620"/>
    <lineage>
        <taxon>Bacteria</taxon>
        <taxon>Pseudomonadati</taxon>
        <taxon>Pseudomonadota</taxon>
        <taxon>Gammaproteobacteria</taxon>
        <taxon>Alteromonadales</taxon>
        <taxon>Alteromonadaceae</taxon>
        <taxon>Hydrocarboniclastica</taxon>
    </lineage>
</organism>
<feature type="domain" description="RecX third three-helical" evidence="6">
    <location>
        <begin position="80"/>
        <end position="121"/>
    </location>
</feature>
<evidence type="ECO:0000259" key="6">
    <source>
        <dbReference type="Pfam" id="PF21981"/>
    </source>
</evidence>
<feature type="domain" description="RecX second three-helical" evidence="5">
    <location>
        <begin position="31"/>
        <end position="63"/>
    </location>
</feature>
<accession>A0A4P7XL28</accession>
<dbReference type="GO" id="GO:0006282">
    <property type="term" value="P:regulation of DNA repair"/>
    <property type="evidence" value="ECO:0007669"/>
    <property type="project" value="InterPro"/>
</dbReference>
<dbReference type="Proteomes" id="UP000298049">
    <property type="component" value="Chromosome"/>
</dbReference>
<name>A0A4P7XL28_9ALTE</name>
<dbReference type="InterPro" id="IPR003783">
    <property type="entry name" value="Regulatory_RecX"/>
</dbReference>
<dbReference type="PANTHER" id="PTHR33602:SF1">
    <property type="entry name" value="REGULATORY PROTEIN RECX FAMILY PROTEIN"/>
    <property type="match status" value="1"/>
</dbReference>
<sequence>MELALKLRKRGYTEQEVGAALDECQAQRWLDESRFAEIYSRQRMEGLYGPVRIMAELQQRGVEIEPETLSATPDHEWRRRATRARERKFGLGDRLPWAERGKQGRFLSQRGYTMGQIEFALDQVRLPD</sequence>
<evidence type="ECO:0000313" key="7">
    <source>
        <dbReference type="EMBL" id="QCF27851.1"/>
    </source>
</evidence>
<reference evidence="7 8" key="1">
    <citation type="submission" date="2018-07" db="EMBL/GenBank/DDBJ databases">
        <title>Marsedoiliclastica nanhaica gen. nov. sp. nov., a novel marine hydrocarbonoclastic bacterium isolated from an in-situ enriched hydrocarbon-degrading consortium in deep-sea sediment.</title>
        <authorList>
            <person name="Dong C."/>
            <person name="Ma T."/>
            <person name="Liu R."/>
            <person name="Shao Z."/>
        </authorList>
    </citation>
    <scope>NUCLEOTIDE SEQUENCE [LARGE SCALE GENOMIC DNA]</scope>
    <source>
        <strain evidence="8">soil36-7</strain>
    </source>
</reference>
<dbReference type="Pfam" id="PF21981">
    <property type="entry name" value="RecX_HTH3"/>
    <property type="match status" value="1"/>
</dbReference>
<dbReference type="PANTHER" id="PTHR33602">
    <property type="entry name" value="REGULATORY PROTEIN RECX FAMILY PROTEIN"/>
    <property type="match status" value="1"/>
</dbReference>
<evidence type="ECO:0000256" key="4">
    <source>
        <dbReference type="ARBA" id="ARBA00022490"/>
    </source>
</evidence>
<evidence type="ECO:0000313" key="8">
    <source>
        <dbReference type="Proteomes" id="UP000298049"/>
    </source>
</evidence>
<dbReference type="EMBL" id="CP031093">
    <property type="protein sequence ID" value="QCF27851.1"/>
    <property type="molecule type" value="Genomic_DNA"/>
</dbReference>
<evidence type="ECO:0000256" key="3">
    <source>
        <dbReference type="ARBA" id="ARBA00018111"/>
    </source>
</evidence>
<dbReference type="GO" id="GO:0005737">
    <property type="term" value="C:cytoplasm"/>
    <property type="evidence" value="ECO:0007669"/>
    <property type="project" value="UniProtKB-SubCell"/>
</dbReference>
<keyword evidence="8" id="KW-1185">Reference proteome</keyword>
<comment type="similarity">
    <text evidence="2">Belongs to the RecX family.</text>
</comment>
<dbReference type="OrthoDB" id="7066780at2"/>
<gene>
    <name evidence="7" type="ORF">soil367_06200</name>
</gene>
<dbReference type="InterPro" id="IPR036388">
    <property type="entry name" value="WH-like_DNA-bd_sf"/>
</dbReference>
<comment type="subcellular location">
    <subcellularLocation>
        <location evidence="1">Cytoplasm</location>
    </subcellularLocation>
</comment>
<evidence type="ECO:0000256" key="1">
    <source>
        <dbReference type="ARBA" id="ARBA00004496"/>
    </source>
</evidence>
<dbReference type="KEGG" id="hmi:soil367_06200"/>
<dbReference type="Pfam" id="PF02631">
    <property type="entry name" value="RecX_HTH2"/>
    <property type="match status" value="1"/>
</dbReference>
<evidence type="ECO:0000256" key="2">
    <source>
        <dbReference type="ARBA" id="ARBA00009695"/>
    </source>
</evidence>
<evidence type="ECO:0000259" key="5">
    <source>
        <dbReference type="Pfam" id="PF02631"/>
    </source>
</evidence>
<protein>
    <recommendedName>
        <fullName evidence="3">Regulatory protein RecX</fullName>
    </recommendedName>
</protein>
<dbReference type="Gene3D" id="1.10.10.10">
    <property type="entry name" value="Winged helix-like DNA-binding domain superfamily/Winged helix DNA-binding domain"/>
    <property type="match status" value="2"/>
</dbReference>
<dbReference type="AlphaFoldDB" id="A0A4P7XL28"/>
<dbReference type="InterPro" id="IPR053925">
    <property type="entry name" value="RecX_HTH_3rd"/>
</dbReference>
<dbReference type="InterPro" id="IPR053924">
    <property type="entry name" value="RecX_HTH_2nd"/>
</dbReference>